<evidence type="ECO:0000256" key="1">
    <source>
        <dbReference type="SAM" id="Phobius"/>
    </source>
</evidence>
<evidence type="ECO:0000313" key="3">
    <source>
        <dbReference type="Proteomes" id="UP000569329"/>
    </source>
</evidence>
<dbReference type="AlphaFoldDB" id="A0A839E076"/>
<keyword evidence="1" id="KW-0812">Transmembrane</keyword>
<feature type="transmembrane region" description="Helical" evidence="1">
    <location>
        <begin position="82"/>
        <end position="100"/>
    </location>
</feature>
<name>A0A839E076_9PSEU</name>
<evidence type="ECO:0000313" key="2">
    <source>
        <dbReference type="EMBL" id="MBA8825075.1"/>
    </source>
</evidence>
<keyword evidence="3" id="KW-1185">Reference proteome</keyword>
<feature type="transmembrane region" description="Helical" evidence="1">
    <location>
        <begin position="106"/>
        <end position="124"/>
    </location>
</feature>
<sequence length="146" mass="15094">MSAGAISPPRTVRLAGALTTVEAIVGLVFVAALLIRAGAGDLGGVGTFDRGQTYGEAGYFGVLSAGVLAAGIGLWKGKHWARTPSLLLQLLLLGVAWYALGPSGRPLIGVGIAALPVVILWSLFNRGARVWTMRMSEAPDADAEPR</sequence>
<dbReference type="EMBL" id="JACGWZ010000003">
    <property type="protein sequence ID" value="MBA8825075.1"/>
    <property type="molecule type" value="Genomic_DNA"/>
</dbReference>
<comment type="caution">
    <text evidence="2">The sequence shown here is derived from an EMBL/GenBank/DDBJ whole genome shotgun (WGS) entry which is preliminary data.</text>
</comment>
<accession>A0A839E076</accession>
<keyword evidence="1" id="KW-0472">Membrane</keyword>
<reference evidence="2 3" key="1">
    <citation type="submission" date="2020-07" db="EMBL/GenBank/DDBJ databases">
        <title>Sequencing the genomes of 1000 actinobacteria strains.</title>
        <authorList>
            <person name="Klenk H.-P."/>
        </authorList>
    </citation>
    <scope>NUCLEOTIDE SEQUENCE [LARGE SCALE GENOMIC DNA]</scope>
    <source>
        <strain evidence="2 3">DSM 45975</strain>
    </source>
</reference>
<keyword evidence="1" id="KW-1133">Transmembrane helix</keyword>
<feature type="transmembrane region" description="Helical" evidence="1">
    <location>
        <begin position="57"/>
        <end position="75"/>
    </location>
</feature>
<gene>
    <name evidence="2" type="ORF">FHX42_002426</name>
</gene>
<proteinExistence type="predicted"/>
<protein>
    <submittedName>
        <fullName evidence="2">Uncharacterized protein</fullName>
    </submittedName>
</protein>
<dbReference type="Proteomes" id="UP000569329">
    <property type="component" value="Unassembled WGS sequence"/>
</dbReference>
<dbReference type="RefSeq" id="WP_328796066.1">
    <property type="nucleotide sequence ID" value="NZ_JACGWZ010000003.1"/>
</dbReference>
<organism evidence="2 3">
    <name type="scientific">Halosaccharopolyspora lacisalsi</name>
    <dbReference type="NCBI Taxonomy" id="1000566"/>
    <lineage>
        <taxon>Bacteria</taxon>
        <taxon>Bacillati</taxon>
        <taxon>Actinomycetota</taxon>
        <taxon>Actinomycetes</taxon>
        <taxon>Pseudonocardiales</taxon>
        <taxon>Pseudonocardiaceae</taxon>
        <taxon>Halosaccharopolyspora</taxon>
    </lineage>
</organism>
<feature type="transmembrane region" description="Helical" evidence="1">
    <location>
        <begin position="12"/>
        <end position="37"/>
    </location>
</feature>